<protein>
    <submittedName>
        <fullName evidence="2">Uncharacterized protein</fullName>
    </submittedName>
</protein>
<evidence type="ECO:0000313" key="3">
    <source>
        <dbReference type="Proteomes" id="UP000287651"/>
    </source>
</evidence>
<organism evidence="2 3">
    <name type="scientific">Ensete ventricosum</name>
    <name type="common">Abyssinian banana</name>
    <name type="synonym">Musa ensete</name>
    <dbReference type="NCBI Taxonomy" id="4639"/>
    <lineage>
        <taxon>Eukaryota</taxon>
        <taxon>Viridiplantae</taxon>
        <taxon>Streptophyta</taxon>
        <taxon>Embryophyta</taxon>
        <taxon>Tracheophyta</taxon>
        <taxon>Spermatophyta</taxon>
        <taxon>Magnoliopsida</taxon>
        <taxon>Liliopsida</taxon>
        <taxon>Zingiberales</taxon>
        <taxon>Musaceae</taxon>
        <taxon>Ensete</taxon>
    </lineage>
</organism>
<gene>
    <name evidence="2" type="ORF">B296_00034443</name>
</gene>
<comment type="caution">
    <text evidence="2">The sequence shown here is derived from an EMBL/GenBank/DDBJ whole genome shotgun (WGS) entry which is preliminary data.</text>
</comment>
<feature type="compositionally biased region" description="Polar residues" evidence="1">
    <location>
        <begin position="71"/>
        <end position="93"/>
    </location>
</feature>
<reference evidence="2 3" key="1">
    <citation type="journal article" date="2014" name="Agronomy (Basel)">
        <title>A Draft Genome Sequence for Ensete ventricosum, the Drought-Tolerant Tree Against Hunger.</title>
        <authorList>
            <person name="Harrison J."/>
            <person name="Moore K.A."/>
            <person name="Paszkiewicz K."/>
            <person name="Jones T."/>
            <person name="Grant M."/>
            <person name="Ambacheew D."/>
            <person name="Muzemil S."/>
            <person name="Studholme D.J."/>
        </authorList>
    </citation>
    <scope>NUCLEOTIDE SEQUENCE [LARGE SCALE GENOMIC DNA]</scope>
</reference>
<dbReference type="AlphaFoldDB" id="A0A426ZEX4"/>
<dbReference type="Proteomes" id="UP000287651">
    <property type="component" value="Unassembled WGS sequence"/>
</dbReference>
<dbReference type="EMBL" id="AMZH03006946">
    <property type="protein sequence ID" value="RRT62528.1"/>
    <property type="molecule type" value="Genomic_DNA"/>
</dbReference>
<evidence type="ECO:0000313" key="2">
    <source>
        <dbReference type="EMBL" id="RRT62528.1"/>
    </source>
</evidence>
<name>A0A426ZEX4_ENSVE</name>
<feature type="region of interest" description="Disordered" evidence="1">
    <location>
        <begin position="25"/>
        <end position="135"/>
    </location>
</feature>
<proteinExistence type="predicted"/>
<evidence type="ECO:0000256" key="1">
    <source>
        <dbReference type="SAM" id="MobiDB-lite"/>
    </source>
</evidence>
<accession>A0A426ZEX4</accession>
<feature type="compositionally biased region" description="Gly residues" evidence="1">
    <location>
        <begin position="113"/>
        <end position="124"/>
    </location>
</feature>
<sequence length="135" mass="14054">MKDTYQPMELLSSACFLGFHRTCPSHSKHSPIPDSDKEVACQSKAVASTSVAHAIPGGSPGRHNNEGVQEKSPTCSLFLSQVNDKNGTESQTRTMKEIRRTSGSLQGRDEGDGGGGGGGGGGDACGQKPFVCRSS</sequence>